<name>A0ACB7SP36_HYAAI</name>
<accession>A0ACB7SP36</accession>
<dbReference type="EMBL" id="CM023483">
    <property type="protein sequence ID" value="KAH6936390.1"/>
    <property type="molecule type" value="Genomic_DNA"/>
</dbReference>
<proteinExistence type="predicted"/>
<reference evidence="1" key="1">
    <citation type="submission" date="2020-05" db="EMBL/GenBank/DDBJ databases">
        <title>Large-scale comparative analyses of tick genomes elucidate their genetic diversity and vector capacities.</title>
        <authorList>
            <person name="Jia N."/>
            <person name="Wang J."/>
            <person name="Shi W."/>
            <person name="Du L."/>
            <person name="Sun Y."/>
            <person name="Zhan W."/>
            <person name="Jiang J."/>
            <person name="Wang Q."/>
            <person name="Zhang B."/>
            <person name="Ji P."/>
            <person name="Sakyi L.B."/>
            <person name="Cui X."/>
            <person name="Yuan T."/>
            <person name="Jiang B."/>
            <person name="Yang W."/>
            <person name="Lam T.T.-Y."/>
            <person name="Chang Q."/>
            <person name="Ding S."/>
            <person name="Wang X."/>
            <person name="Zhu J."/>
            <person name="Ruan X."/>
            <person name="Zhao L."/>
            <person name="Wei J."/>
            <person name="Que T."/>
            <person name="Du C."/>
            <person name="Cheng J."/>
            <person name="Dai P."/>
            <person name="Han X."/>
            <person name="Huang E."/>
            <person name="Gao Y."/>
            <person name="Liu J."/>
            <person name="Shao H."/>
            <person name="Ye R."/>
            <person name="Li L."/>
            <person name="Wei W."/>
            <person name="Wang X."/>
            <person name="Wang C."/>
            <person name="Yang T."/>
            <person name="Huo Q."/>
            <person name="Li W."/>
            <person name="Guo W."/>
            <person name="Chen H."/>
            <person name="Zhou L."/>
            <person name="Ni X."/>
            <person name="Tian J."/>
            <person name="Zhou Y."/>
            <person name="Sheng Y."/>
            <person name="Liu T."/>
            <person name="Pan Y."/>
            <person name="Xia L."/>
            <person name="Li J."/>
            <person name="Zhao F."/>
            <person name="Cao W."/>
        </authorList>
    </citation>
    <scope>NUCLEOTIDE SEQUENCE</scope>
    <source>
        <strain evidence="1">Hyas-2018</strain>
    </source>
</reference>
<dbReference type="Proteomes" id="UP000821845">
    <property type="component" value="Chromosome 3"/>
</dbReference>
<evidence type="ECO:0000313" key="2">
    <source>
        <dbReference type="Proteomes" id="UP000821845"/>
    </source>
</evidence>
<sequence length="92" mass="9421">MSGGARRLLHCTVHCKPRRGATVSSRPPSSSAAHTPVLTTLFRHQASGTVSELASLTGAHVTRGGCRRFFIQAPTGPASHGGAIPAAAADVH</sequence>
<comment type="caution">
    <text evidence="1">The sequence shown here is derived from an EMBL/GenBank/DDBJ whole genome shotgun (WGS) entry which is preliminary data.</text>
</comment>
<organism evidence="1 2">
    <name type="scientific">Hyalomma asiaticum</name>
    <name type="common">Tick</name>
    <dbReference type="NCBI Taxonomy" id="266040"/>
    <lineage>
        <taxon>Eukaryota</taxon>
        <taxon>Metazoa</taxon>
        <taxon>Ecdysozoa</taxon>
        <taxon>Arthropoda</taxon>
        <taxon>Chelicerata</taxon>
        <taxon>Arachnida</taxon>
        <taxon>Acari</taxon>
        <taxon>Parasitiformes</taxon>
        <taxon>Ixodida</taxon>
        <taxon>Ixodoidea</taxon>
        <taxon>Ixodidae</taxon>
        <taxon>Hyalomminae</taxon>
        <taxon>Hyalomma</taxon>
    </lineage>
</organism>
<evidence type="ECO:0000313" key="1">
    <source>
        <dbReference type="EMBL" id="KAH6936390.1"/>
    </source>
</evidence>
<gene>
    <name evidence="1" type="ORF">HPB50_016450</name>
</gene>
<keyword evidence="2" id="KW-1185">Reference proteome</keyword>
<protein>
    <submittedName>
        <fullName evidence="1">Uncharacterized protein</fullName>
    </submittedName>
</protein>